<dbReference type="OrthoDB" id="128282at2759"/>
<gene>
    <name evidence="1" type="ORF">PHMEG_00019840</name>
</gene>
<sequence length="225" mass="25791">MTLMLRKLKALSRLRTTVKVKQQPMEPLLEAISVDNKVEHIQVYIIKAVIDLLLVKVCDSVTIVVDGVSRNLSMDHAPPVETYYCIRRCKLCQQMHDACQCEAFNELAKILRTKVDKNDISPELQKIVFGGLGSLPTETGLDLIGQSQSAERVIDADCMYLRCNYPVEDNEYCMNTTGFEKERGISLGGGELDLETEVKITQDGDEYRWEKVAWPERWFWCIPRW</sequence>
<proteinExistence type="predicted"/>
<name>A0A225VQM9_9STRA</name>
<evidence type="ECO:0000313" key="2">
    <source>
        <dbReference type="Proteomes" id="UP000198211"/>
    </source>
</evidence>
<accession>A0A225VQM9</accession>
<dbReference type="Proteomes" id="UP000198211">
    <property type="component" value="Unassembled WGS sequence"/>
</dbReference>
<keyword evidence="2" id="KW-1185">Reference proteome</keyword>
<comment type="caution">
    <text evidence="1">The sequence shown here is derived from an EMBL/GenBank/DDBJ whole genome shotgun (WGS) entry which is preliminary data.</text>
</comment>
<dbReference type="EMBL" id="NBNE01003423">
    <property type="protein sequence ID" value="OWZ07733.1"/>
    <property type="molecule type" value="Genomic_DNA"/>
</dbReference>
<protein>
    <submittedName>
        <fullName evidence="1">Uncharacterized protein</fullName>
    </submittedName>
</protein>
<dbReference type="AlphaFoldDB" id="A0A225VQM9"/>
<reference evidence="2" key="1">
    <citation type="submission" date="2017-03" db="EMBL/GenBank/DDBJ databases">
        <title>Phytopthora megakarya and P. palmivora, two closely related causual agents of cacao black pod achieved similar genome size and gene model numbers by different mechanisms.</title>
        <authorList>
            <person name="Ali S."/>
            <person name="Shao J."/>
            <person name="Larry D.J."/>
            <person name="Kronmiller B."/>
            <person name="Shen D."/>
            <person name="Strem M.D."/>
            <person name="Melnick R.L."/>
            <person name="Guiltinan M.J."/>
            <person name="Tyler B.M."/>
            <person name="Meinhardt L.W."/>
            <person name="Bailey B.A."/>
        </authorList>
    </citation>
    <scope>NUCLEOTIDE SEQUENCE [LARGE SCALE GENOMIC DNA]</scope>
    <source>
        <strain evidence="2">zdho120</strain>
    </source>
</reference>
<organism evidence="1 2">
    <name type="scientific">Phytophthora megakarya</name>
    <dbReference type="NCBI Taxonomy" id="4795"/>
    <lineage>
        <taxon>Eukaryota</taxon>
        <taxon>Sar</taxon>
        <taxon>Stramenopiles</taxon>
        <taxon>Oomycota</taxon>
        <taxon>Peronosporomycetes</taxon>
        <taxon>Peronosporales</taxon>
        <taxon>Peronosporaceae</taxon>
        <taxon>Phytophthora</taxon>
    </lineage>
</organism>
<evidence type="ECO:0000313" key="1">
    <source>
        <dbReference type="EMBL" id="OWZ07733.1"/>
    </source>
</evidence>